<dbReference type="OrthoDB" id="1879366at2759"/>
<gene>
    <name evidence="7" type="ORF">G7Z17_g627</name>
</gene>
<dbReference type="Pfam" id="PF00107">
    <property type="entry name" value="ADH_zinc_N"/>
    <property type="match status" value="1"/>
</dbReference>
<evidence type="ECO:0000259" key="6">
    <source>
        <dbReference type="SMART" id="SM00829"/>
    </source>
</evidence>
<dbReference type="PANTHER" id="PTHR42683">
    <property type="entry name" value="ALDEHYDE REDUCTASE"/>
    <property type="match status" value="1"/>
</dbReference>
<dbReference type="Gene3D" id="3.90.180.10">
    <property type="entry name" value="Medium-chain alcohol dehydrogenases, catalytic domain"/>
    <property type="match status" value="1"/>
</dbReference>
<comment type="cofactor">
    <cofactor evidence="1 5">
        <name>Zn(2+)</name>
        <dbReference type="ChEBI" id="CHEBI:29105"/>
    </cofactor>
</comment>
<reference evidence="7" key="1">
    <citation type="submission" date="2020-03" db="EMBL/GenBank/DDBJ databases">
        <title>Draft Genome Sequence of Cylindrodendrum hubeiense.</title>
        <authorList>
            <person name="Buettner E."/>
            <person name="Kellner H."/>
        </authorList>
    </citation>
    <scope>NUCLEOTIDE SEQUENCE</scope>
    <source>
        <strain evidence="7">IHI 201604</strain>
    </source>
</reference>
<dbReference type="Pfam" id="PF08240">
    <property type="entry name" value="ADH_N"/>
    <property type="match status" value="1"/>
</dbReference>
<protein>
    <recommendedName>
        <fullName evidence="6">Enoyl reductase (ER) domain-containing protein</fullName>
    </recommendedName>
</protein>
<dbReference type="InterPro" id="IPR013154">
    <property type="entry name" value="ADH-like_N"/>
</dbReference>
<name>A0A9P5LMZ8_9HYPO</name>
<dbReference type="PROSITE" id="PS00059">
    <property type="entry name" value="ADH_ZINC"/>
    <property type="match status" value="1"/>
</dbReference>
<comment type="caution">
    <text evidence="7">The sequence shown here is derived from an EMBL/GenBank/DDBJ whole genome shotgun (WGS) entry which is preliminary data.</text>
</comment>
<comment type="similarity">
    <text evidence="5">Belongs to the zinc-containing alcohol dehydrogenase family.</text>
</comment>
<dbReference type="EMBL" id="JAANBB010000004">
    <property type="protein sequence ID" value="KAF7557582.1"/>
    <property type="molecule type" value="Genomic_DNA"/>
</dbReference>
<dbReference type="InterPro" id="IPR013149">
    <property type="entry name" value="ADH-like_C"/>
</dbReference>
<evidence type="ECO:0000256" key="4">
    <source>
        <dbReference type="ARBA" id="ARBA00023002"/>
    </source>
</evidence>
<dbReference type="Gene3D" id="3.40.50.720">
    <property type="entry name" value="NAD(P)-binding Rossmann-like Domain"/>
    <property type="match status" value="1"/>
</dbReference>
<keyword evidence="2 5" id="KW-0479">Metal-binding</keyword>
<dbReference type="SMART" id="SM00829">
    <property type="entry name" value="PKS_ER"/>
    <property type="match status" value="1"/>
</dbReference>
<feature type="domain" description="Enoyl reductase (ER)" evidence="6">
    <location>
        <begin position="18"/>
        <end position="356"/>
    </location>
</feature>
<dbReference type="FunFam" id="3.40.50.720:FF:000022">
    <property type="entry name" value="Cinnamyl alcohol dehydrogenase"/>
    <property type="match status" value="1"/>
</dbReference>
<evidence type="ECO:0000256" key="1">
    <source>
        <dbReference type="ARBA" id="ARBA00001947"/>
    </source>
</evidence>
<evidence type="ECO:0000256" key="2">
    <source>
        <dbReference type="ARBA" id="ARBA00022723"/>
    </source>
</evidence>
<dbReference type="InterPro" id="IPR047109">
    <property type="entry name" value="CAD-like"/>
</dbReference>
<organism evidence="7 8">
    <name type="scientific">Cylindrodendrum hubeiense</name>
    <dbReference type="NCBI Taxonomy" id="595255"/>
    <lineage>
        <taxon>Eukaryota</taxon>
        <taxon>Fungi</taxon>
        <taxon>Dikarya</taxon>
        <taxon>Ascomycota</taxon>
        <taxon>Pezizomycotina</taxon>
        <taxon>Sordariomycetes</taxon>
        <taxon>Hypocreomycetidae</taxon>
        <taxon>Hypocreales</taxon>
        <taxon>Nectriaceae</taxon>
        <taxon>Cylindrodendrum</taxon>
    </lineage>
</organism>
<dbReference type="AlphaFoldDB" id="A0A9P5LMZ8"/>
<dbReference type="Proteomes" id="UP000722485">
    <property type="component" value="Unassembled WGS sequence"/>
</dbReference>
<dbReference type="CDD" id="cd05283">
    <property type="entry name" value="CAD1"/>
    <property type="match status" value="1"/>
</dbReference>
<dbReference type="InterPro" id="IPR020843">
    <property type="entry name" value="ER"/>
</dbReference>
<evidence type="ECO:0000256" key="3">
    <source>
        <dbReference type="ARBA" id="ARBA00022833"/>
    </source>
</evidence>
<keyword evidence="8" id="KW-1185">Reference proteome</keyword>
<keyword evidence="3 5" id="KW-0862">Zinc</keyword>
<dbReference type="InterPro" id="IPR036291">
    <property type="entry name" value="NAD(P)-bd_dom_sf"/>
</dbReference>
<sequence>MSTQPYTFEGWLSHDKSSADGKMTWEIYEPKPWEETDVDIRITHCGVCGSDLHVMRSGWGETPYPLAVGHEIVGIAVRVGSAADGGIQVGDRVGVGAQSDSCQTCEDCTAAAPNFCDGFVPTYGGFFPGTGAKSMGGYAKYSRVPSRFIIKIPDSLDSAFAAPMLCGGVTVFSPLMHLGNPGGGLAGMKVGVVGIGGLGHFAVLFAKALDADQIVGISRRAEKREDSLKLGCDKYISTEEDENWRDENYKSLNLIISTVSSSEALMADYMTLLKRDGTMCQLGNPDDGDFKISAFMVMQRVKFTGSMVGSPTEIRQMLQFAADYKIKPWIQEWPMTEANEAILDLQAGKPRYRYVLVN</sequence>
<dbReference type="InterPro" id="IPR011032">
    <property type="entry name" value="GroES-like_sf"/>
</dbReference>
<keyword evidence="4" id="KW-0560">Oxidoreductase</keyword>
<evidence type="ECO:0000313" key="7">
    <source>
        <dbReference type="EMBL" id="KAF7557582.1"/>
    </source>
</evidence>
<dbReference type="GO" id="GO:0016616">
    <property type="term" value="F:oxidoreductase activity, acting on the CH-OH group of donors, NAD or NADP as acceptor"/>
    <property type="evidence" value="ECO:0007669"/>
    <property type="project" value="InterPro"/>
</dbReference>
<proteinExistence type="inferred from homology"/>
<dbReference type="SUPFAM" id="SSF50129">
    <property type="entry name" value="GroES-like"/>
    <property type="match status" value="1"/>
</dbReference>
<dbReference type="SUPFAM" id="SSF51735">
    <property type="entry name" value="NAD(P)-binding Rossmann-fold domains"/>
    <property type="match status" value="1"/>
</dbReference>
<dbReference type="GO" id="GO:0008270">
    <property type="term" value="F:zinc ion binding"/>
    <property type="evidence" value="ECO:0007669"/>
    <property type="project" value="InterPro"/>
</dbReference>
<evidence type="ECO:0000313" key="8">
    <source>
        <dbReference type="Proteomes" id="UP000722485"/>
    </source>
</evidence>
<evidence type="ECO:0000256" key="5">
    <source>
        <dbReference type="RuleBase" id="RU361277"/>
    </source>
</evidence>
<accession>A0A9P5LMZ8</accession>
<dbReference type="InterPro" id="IPR002328">
    <property type="entry name" value="ADH_Zn_CS"/>
</dbReference>